<dbReference type="SUPFAM" id="SSF56219">
    <property type="entry name" value="DNase I-like"/>
    <property type="match status" value="1"/>
</dbReference>
<gene>
    <name evidence="1" type="ORF">Ahy_B03g064772</name>
</gene>
<dbReference type="PANTHER" id="PTHR35218">
    <property type="entry name" value="RNASE H DOMAIN-CONTAINING PROTEIN"/>
    <property type="match status" value="1"/>
</dbReference>
<name>A0A445A0F5_ARAHY</name>
<dbReference type="AlphaFoldDB" id="A0A445A0F5"/>
<dbReference type="Proteomes" id="UP000289738">
    <property type="component" value="Chromosome B03"/>
</dbReference>
<comment type="caution">
    <text evidence="1">The sequence shown here is derived from an EMBL/GenBank/DDBJ whole genome shotgun (WGS) entry which is preliminary data.</text>
</comment>
<keyword evidence="2" id="KW-1185">Reference proteome</keyword>
<dbReference type="Gene3D" id="3.60.10.10">
    <property type="entry name" value="Endonuclease/exonuclease/phosphatase"/>
    <property type="match status" value="1"/>
</dbReference>
<dbReference type="InterPro" id="IPR036691">
    <property type="entry name" value="Endo/exonu/phosph_ase_sf"/>
</dbReference>
<accession>A0A445A0F5</accession>
<proteinExistence type="predicted"/>
<evidence type="ECO:0000313" key="2">
    <source>
        <dbReference type="Proteomes" id="UP000289738"/>
    </source>
</evidence>
<dbReference type="PANTHER" id="PTHR35218:SF9">
    <property type="entry name" value="ENDONUCLEASE_EXONUCLEASE_PHOSPHATASE DOMAIN-CONTAINING PROTEIN"/>
    <property type="match status" value="1"/>
</dbReference>
<evidence type="ECO:0000313" key="1">
    <source>
        <dbReference type="EMBL" id="RYR19872.1"/>
    </source>
</evidence>
<protein>
    <recommendedName>
        <fullName evidence="3">Endonuclease/exonuclease/phosphatase domain-containing protein</fullName>
    </recommendedName>
</protein>
<sequence length="123" mass="13977">MGLTPQISPNRDPRLKPWCDFVLGDSPFSVCFVMNIISWNCRGAGGKTFPTLIRDIRREYNTNFIILLETYINGSCGATIRDKIGFDNSFIVEANGHSEGIWCLWDSDWLRILGMCRIPSLMV</sequence>
<organism evidence="1 2">
    <name type="scientific">Arachis hypogaea</name>
    <name type="common">Peanut</name>
    <dbReference type="NCBI Taxonomy" id="3818"/>
    <lineage>
        <taxon>Eukaryota</taxon>
        <taxon>Viridiplantae</taxon>
        <taxon>Streptophyta</taxon>
        <taxon>Embryophyta</taxon>
        <taxon>Tracheophyta</taxon>
        <taxon>Spermatophyta</taxon>
        <taxon>Magnoliopsida</taxon>
        <taxon>eudicotyledons</taxon>
        <taxon>Gunneridae</taxon>
        <taxon>Pentapetalae</taxon>
        <taxon>rosids</taxon>
        <taxon>fabids</taxon>
        <taxon>Fabales</taxon>
        <taxon>Fabaceae</taxon>
        <taxon>Papilionoideae</taxon>
        <taxon>50 kb inversion clade</taxon>
        <taxon>dalbergioids sensu lato</taxon>
        <taxon>Dalbergieae</taxon>
        <taxon>Pterocarpus clade</taxon>
        <taxon>Arachis</taxon>
    </lineage>
</organism>
<evidence type="ECO:0008006" key="3">
    <source>
        <dbReference type="Google" id="ProtNLM"/>
    </source>
</evidence>
<reference evidence="1 2" key="1">
    <citation type="submission" date="2019-01" db="EMBL/GenBank/DDBJ databases">
        <title>Sequencing of cultivated peanut Arachis hypogaea provides insights into genome evolution and oil improvement.</title>
        <authorList>
            <person name="Chen X."/>
        </authorList>
    </citation>
    <scope>NUCLEOTIDE SEQUENCE [LARGE SCALE GENOMIC DNA]</scope>
    <source>
        <strain evidence="2">cv. Fuhuasheng</strain>
        <tissue evidence="1">Leaves</tissue>
    </source>
</reference>
<dbReference type="EMBL" id="SDMP01000013">
    <property type="protein sequence ID" value="RYR19872.1"/>
    <property type="molecule type" value="Genomic_DNA"/>
</dbReference>